<reference evidence="2 3" key="1">
    <citation type="submission" date="2024-06" db="EMBL/GenBank/DDBJ databases">
        <title>The Natural Products Discovery Center: Release of the First 8490 Sequenced Strains for Exploring Actinobacteria Biosynthetic Diversity.</title>
        <authorList>
            <person name="Kalkreuter E."/>
            <person name="Kautsar S.A."/>
            <person name="Yang D."/>
            <person name="Bader C.D."/>
            <person name="Teijaro C.N."/>
            <person name="Fluegel L."/>
            <person name="Davis C.M."/>
            <person name="Simpson J.R."/>
            <person name="Lauterbach L."/>
            <person name="Steele A.D."/>
            <person name="Gui C."/>
            <person name="Meng S."/>
            <person name="Li G."/>
            <person name="Viehrig K."/>
            <person name="Ye F."/>
            <person name="Su P."/>
            <person name="Kiefer A.F."/>
            <person name="Nichols A."/>
            <person name="Cepeda A.J."/>
            <person name="Yan W."/>
            <person name="Fan B."/>
            <person name="Jiang Y."/>
            <person name="Adhikari A."/>
            <person name="Zheng C.-J."/>
            <person name="Schuster L."/>
            <person name="Cowan T.M."/>
            <person name="Smanski M.J."/>
            <person name="Chevrette M.G."/>
            <person name="De Carvalho L.P.S."/>
            <person name="Shen B."/>
        </authorList>
    </citation>
    <scope>NUCLEOTIDE SEQUENCE [LARGE SCALE GENOMIC DNA]</scope>
    <source>
        <strain evidence="2 3">NPDC005137</strain>
    </source>
</reference>
<organism evidence="2 3">
    <name type="scientific">Streptomyces sp. 900116325</name>
    <dbReference type="NCBI Taxonomy" id="3154295"/>
    <lineage>
        <taxon>Bacteria</taxon>
        <taxon>Bacillati</taxon>
        <taxon>Actinomycetota</taxon>
        <taxon>Actinomycetes</taxon>
        <taxon>Kitasatosporales</taxon>
        <taxon>Streptomycetaceae</taxon>
        <taxon>Streptomyces</taxon>
    </lineage>
</organism>
<evidence type="ECO:0000313" key="3">
    <source>
        <dbReference type="Proteomes" id="UP001550044"/>
    </source>
</evidence>
<dbReference type="InterPro" id="IPR025643">
    <property type="entry name" value="R2K_3"/>
</dbReference>
<keyword evidence="3" id="KW-1185">Reference proteome</keyword>
<comment type="caution">
    <text evidence="2">The sequence shown here is derived from an EMBL/GenBank/DDBJ whole genome shotgun (WGS) entry which is preliminary data.</text>
</comment>
<gene>
    <name evidence="2" type="ORF">ABZV61_37870</name>
</gene>
<dbReference type="Proteomes" id="UP001550044">
    <property type="component" value="Unassembled WGS sequence"/>
</dbReference>
<evidence type="ECO:0000259" key="1">
    <source>
        <dbReference type="Pfam" id="PF14243"/>
    </source>
</evidence>
<dbReference type="RefSeq" id="WP_356504897.1">
    <property type="nucleotide sequence ID" value="NZ_JBEXEF010000088.1"/>
</dbReference>
<dbReference type="Pfam" id="PF14243">
    <property type="entry name" value="R2K_3"/>
    <property type="match status" value="1"/>
</dbReference>
<sequence length="38" mass="3998">MAFRSDGAWRVVEVGDGQVSDVHRSSGRGELAALLVGL</sequence>
<dbReference type="EMBL" id="JBEXIP010000058">
    <property type="protein sequence ID" value="MET8438388.1"/>
    <property type="molecule type" value="Genomic_DNA"/>
</dbReference>
<protein>
    <submittedName>
        <fullName evidence="2">ATP-grasp domain-containing protein</fullName>
    </submittedName>
</protein>
<proteinExistence type="predicted"/>
<name>A0ABV2UNN2_9ACTN</name>
<evidence type="ECO:0000313" key="2">
    <source>
        <dbReference type="EMBL" id="MET8438388.1"/>
    </source>
</evidence>
<accession>A0ABV2UNN2</accession>
<feature type="domain" description="ATP-grasp" evidence="1">
    <location>
        <begin position="2"/>
        <end position="25"/>
    </location>
</feature>